<dbReference type="SUPFAM" id="SSF53098">
    <property type="entry name" value="Ribonuclease H-like"/>
    <property type="match status" value="1"/>
</dbReference>
<dbReference type="AlphaFoldDB" id="A0A5E4M158"/>
<dbReference type="PANTHER" id="PTHR47501">
    <property type="entry name" value="TRANSPOSASE-RELATED"/>
    <property type="match status" value="1"/>
</dbReference>
<dbReference type="EMBL" id="CABPRJ010000005">
    <property type="protein sequence ID" value="VVC24710.1"/>
    <property type="molecule type" value="Genomic_DNA"/>
</dbReference>
<dbReference type="InterPro" id="IPR012337">
    <property type="entry name" value="RNaseH-like_sf"/>
</dbReference>
<proteinExistence type="predicted"/>
<evidence type="ECO:0000313" key="1">
    <source>
        <dbReference type="EMBL" id="VVC24710.1"/>
    </source>
</evidence>
<keyword evidence="2" id="KW-1185">Reference proteome</keyword>
<dbReference type="Proteomes" id="UP000325440">
    <property type="component" value="Unassembled WGS sequence"/>
</dbReference>
<evidence type="ECO:0000313" key="2">
    <source>
        <dbReference type="Proteomes" id="UP000325440"/>
    </source>
</evidence>
<protein>
    <submittedName>
        <fullName evidence="1">Ribonuclease H-like domain</fullName>
    </submittedName>
</protein>
<organism evidence="1 2">
    <name type="scientific">Cinara cedri</name>
    <dbReference type="NCBI Taxonomy" id="506608"/>
    <lineage>
        <taxon>Eukaryota</taxon>
        <taxon>Metazoa</taxon>
        <taxon>Ecdysozoa</taxon>
        <taxon>Arthropoda</taxon>
        <taxon>Hexapoda</taxon>
        <taxon>Insecta</taxon>
        <taxon>Pterygota</taxon>
        <taxon>Neoptera</taxon>
        <taxon>Paraneoptera</taxon>
        <taxon>Hemiptera</taxon>
        <taxon>Sternorrhyncha</taxon>
        <taxon>Aphidomorpha</taxon>
        <taxon>Aphidoidea</taxon>
        <taxon>Aphididae</taxon>
        <taxon>Lachninae</taxon>
        <taxon>Cinara</taxon>
    </lineage>
</organism>
<dbReference type="OrthoDB" id="6625349at2759"/>
<reference evidence="1 2" key="1">
    <citation type="submission" date="2019-08" db="EMBL/GenBank/DDBJ databases">
        <authorList>
            <person name="Alioto T."/>
            <person name="Alioto T."/>
            <person name="Gomez Garrido J."/>
        </authorList>
    </citation>
    <scope>NUCLEOTIDE SEQUENCE [LARGE SCALE GENOMIC DNA]</scope>
</reference>
<accession>A0A5E4M158</accession>
<dbReference type="PANTHER" id="PTHR47501:SF5">
    <property type="entry name" value="HAT C-TERMINAL DIMERISATION DOMAIN-CONTAINING PROTEIN"/>
    <property type="match status" value="1"/>
</dbReference>
<gene>
    <name evidence="1" type="ORF">CINCED_3A007149</name>
</gene>
<sequence length="226" mass="25797">MISEIVRDLEKIKYVCITADCWSIFHRSYIGFTIHWINPLTLERCSKALACRRMIGRLTYDNIAESIDKVLNEFKIQNKTTLIVTDNAANFVKSFRVYSKNDNDSATNDDIDLTGAIEVSVEITNALSSEQNIDQLLNISLPPHQRCSADTLNLIASVDIQEAEKDFAYRTISLKVFKKCQAIFNKQNQSTLSADIIKNHLGRYLITPNATRYLCTSFNKLYIIQE</sequence>
<name>A0A5E4M158_9HEMI</name>